<protein>
    <recommendedName>
        <fullName evidence="2">Chemotaxis protein</fullName>
    </recommendedName>
</protein>
<proteinExistence type="predicted"/>
<reference evidence="1" key="1">
    <citation type="submission" date="2018-09" db="EMBL/GenBank/DDBJ databases">
        <title>Genome sequencing and analysis.</title>
        <authorList>
            <person name="Huang Y.-T."/>
        </authorList>
    </citation>
    <scope>NUCLEOTIDE SEQUENCE</scope>
    <source>
        <strain evidence="1">HIDE</strain>
    </source>
</reference>
<accession>A0A7T8EFM2</accession>
<organism evidence="1">
    <name type="scientific">Shewanella algae</name>
    <dbReference type="NCBI Taxonomy" id="38313"/>
    <lineage>
        <taxon>Bacteria</taxon>
        <taxon>Pseudomonadati</taxon>
        <taxon>Pseudomonadota</taxon>
        <taxon>Gammaproteobacteria</taxon>
        <taxon>Alteromonadales</taxon>
        <taxon>Shewanellaceae</taxon>
        <taxon>Shewanella</taxon>
    </lineage>
</organism>
<sequence length="187" mass="21412">MTMTDNKQLETPTTLDSLDSAQWLHISETVKLLLLSIAQIELTLTDGEHNVTGLGSLFTDMAEQLREVNAWLETQEDTPAEICDHGRHLAGKVNEGIVAFQFYDRLSQRLNHVVTGLALTEEVLRDEHSRTSEHAWKMLQRTIKSTYSLDCERKMFDLVLQGMPLNEALSQYQDEHLKQNNNDIELF</sequence>
<dbReference type="RefSeq" id="WP_208137619.1">
    <property type="nucleotide sequence ID" value="NZ_CP032664.1"/>
</dbReference>
<gene>
    <name evidence="1" type="ORF">D7032_20675</name>
</gene>
<evidence type="ECO:0000313" key="1">
    <source>
        <dbReference type="EMBL" id="QQO85467.1"/>
    </source>
</evidence>
<evidence type="ECO:0008006" key="2">
    <source>
        <dbReference type="Google" id="ProtNLM"/>
    </source>
</evidence>
<name>A0A7T8EFM2_9GAMM</name>
<dbReference type="AlphaFoldDB" id="A0A7T8EFM2"/>
<dbReference type="EMBL" id="CP032664">
    <property type="protein sequence ID" value="QQO85467.1"/>
    <property type="molecule type" value="Genomic_DNA"/>
</dbReference>